<evidence type="ECO:0000256" key="2">
    <source>
        <dbReference type="ARBA" id="ARBA00009347"/>
    </source>
</evidence>
<dbReference type="SUPFAM" id="SSF56645">
    <property type="entry name" value="Acyl-CoA dehydrogenase NM domain-like"/>
    <property type="match status" value="1"/>
</dbReference>
<comment type="similarity">
    <text evidence="2 6">Belongs to the acyl-CoA dehydrogenase family.</text>
</comment>
<evidence type="ECO:0008006" key="12">
    <source>
        <dbReference type="Google" id="ProtNLM"/>
    </source>
</evidence>
<dbReference type="Gene3D" id="1.10.540.10">
    <property type="entry name" value="Acyl-CoA dehydrogenase/oxidase, N-terminal domain"/>
    <property type="match status" value="1"/>
</dbReference>
<evidence type="ECO:0000256" key="1">
    <source>
        <dbReference type="ARBA" id="ARBA00001974"/>
    </source>
</evidence>
<dbReference type="InterPro" id="IPR009100">
    <property type="entry name" value="AcylCoA_DH/oxidase_NM_dom_sf"/>
</dbReference>
<evidence type="ECO:0000256" key="3">
    <source>
        <dbReference type="ARBA" id="ARBA00022630"/>
    </source>
</evidence>
<evidence type="ECO:0000313" key="11">
    <source>
        <dbReference type="Proteomes" id="UP000223071"/>
    </source>
</evidence>
<dbReference type="Pfam" id="PF02771">
    <property type="entry name" value="Acyl-CoA_dh_N"/>
    <property type="match status" value="1"/>
</dbReference>
<keyword evidence="11" id="KW-1185">Reference proteome</keyword>
<keyword evidence="4 6" id="KW-0274">FAD</keyword>
<dbReference type="FunFam" id="1.20.140.10:FF:000004">
    <property type="entry name" value="Acyl-CoA dehydrogenase FadE25"/>
    <property type="match status" value="1"/>
</dbReference>
<keyword evidence="3 6" id="KW-0285">Flavoprotein</keyword>
<dbReference type="Gene3D" id="1.20.140.10">
    <property type="entry name" value="Butyryl-CoA Dehydrogenase, subunit A, domain 3"/>
    <property type="match status" value="1"/>
</dbReference>
<feature type="domain" description="Acyl-CoA oxidase/dehydrogenase middle" evidence="8">
    <location>
        <begin position="121"/>
        <end position="215"/>
    </location>
</feature>
<dbReference type="InterPro" id="IPR037069">
    <property type="entry name" value="AcylCoA_DH/ox_N_sf"/>
</dbReference>
<comment type="caution">
    <text evidence="10">The sequence shown here is derived from an EMBL/GenBank/DDBJ whole genome shotgun (WGS) entry which is preliminary data.</text>
</comment>
<keyword evidence="5 6" id="KW-0560">Oxidoreductase</keyword>
<organism evidence="10 11">
    <name type="scientific">Tepidiforma thermophila (strain KCTC 52669 / CGMCC 1.13589 / G233)</name>
    <dbReference type="NCBI Taxonomy" id="2761530"/>
    <lineage>
        <taxon>Bacteria</taxon>
        <taxon>Bacillati</taxon>
        <taxon>Chloroflexota</taxon>
        <taxon>Tepidiformia</taxon>
        <taxon>Tepidiformales</taxon>
        <taxon>Tepidiformaceae</taxon>
        <taxon>Tepidiforma</taxon>
    </lineage>
</organism>
<evidence type="ECO:0000313" key="10">
    <source>
        <dbReference type="EMBL" id="PFG73057.1"/>
    </source>
</evidence>
<dbReference type="RefSeq" id="WP_098502541.1">
    <property type="nucleotide sequence ID" value="NZ_PDJQ01000001.1"/>
</dbReference>
<sequence length="387" mass="42077">MEFELSEEHRLIKETARRIAREVIAPRAKEVDETGEYPHDFFEAFKKAGLLGMAIPESMGGTGNGILPLCLAIEEVAKYECGAGLMLVLSGLPTRPIVFGGTPEQQQRWLPALAAGDAKAAFCLTEPDHGSDAANLQTRAVRDGDDYILNGNKVYISGGTVADYLTVFARTGGPGAKGISAFVVDAHAPGVRIDRTDDKMGVRSVPTAHFSFQDVRVPAENLLGGVEGQGFNVAMLTLNSMRPTVGARGVGLAEGAAAYALEWARERKAFGSSVIDFEAIQFMFADMAIQIEAARNLVYKAAWLVDQGKYTREYAHHLSIAKAYATEVANRVAFDALQVLGAQGYMKDHPLERHYRDARQLMIVEGTSQIQRVVISRALIDRNLVYG</sequence>
<protein>
    <recommendedName>
        <fullName evidence="12">Acyl-CoA dehydrogenase</fullName>
    </recommendedName>
</protein>
<proteinExistence type="inferred from homology"/>
<dbReference type="FunFam" id="1.10.540.10:FF:000026">
    <property type="entry name" value="Acyl-CoA dehydrogenase medium chain"/>
    <property type="match status" value="1"/>
</dbReference>
<dbReference type="InterPro" id="IPR013786">
    <property type="entry name" value="AcylCoA_DH/ox_N"/>
</dbReference>
<feature type="domain" description="Acyl-CoA dehydrogenase/oxidase N-terminal" evidence="9">
    <location>
        <begin position="6"/>
        <end position="117"/>
    </location>
</feature>
<dbReference type="InterPro" id="IPR009075">
    <property type="entry name" value="AcylCo_DH/oxidase_C"/>
</dbReference>
<evidence type="ECO:0000256" key="5">
    <source>
        <dbReference type="ARBA" id="ARBA00023002"/>
    </source>
</evidence>
<dbReference type="PIRSF" id="PIRSF016578">
    <property type="entry name" value="HsaA"/>
    <property type="match status" value="1"/>
</dbReference>
<dbReference type="PANTHER" id="PTHR43884">
    <property type="entry name" value="ACYL-COA DEHYDROGENASE"/>
    <property type="match status" value="1"/>
</dbReference>
<accession>A0A2A9HAR7</accession>
<evidence type="ECO:0000259" key="9">
    <source>
        <dbReference type="Pfam" id="PF02771"/>
    </source>
</evidence>
<reference evidence="10 11" key="1">
    <citation type="submission" date="2017-09" db="EMBL/GenBank/DDBJ databases">
        <title>Sequencing the genomes of two abundant thermophiles in Great Basin hot springs: Thermocrinis jamiesonii and novel Chloroflexi Thermoflexus hugenholtzii.</title>
        <authorList>
            <person name="Hedlund B."/>
        </authorList>
    </citation>
    <scope>NUCLEOTIDE SEQUENCE [LARGE SCALE GENOMIC DNA]</scope>
    <source>
        <strain evidence="10 11">G233</strain>
    </source>
</reference>
<dbReference type="AlphaFoldDB" id="A0A2A9HAR7"/>
<dbReference type="FunFam" id="2.40.110.10:FF:000009">
    <property type="entry name" value="Acyl-CoA dehydrogenase"/>
    <property type="match status" value="1"/>
</dbReference>
<comment type="cofactor">
    <cofactor evidence="1 6">
        <name>FAD</name>
        <dbReference type="ChEBI" id="CHEBI:57692"/>
    </cofactor>
</comment>
<dbReference type="GO" id="GO:0050660">
    <property type="term" value="F:flavin adenine dinucleotide binding"/>
    <property type="evidence" value="ECO:0007669"/>
    <property type="project" value="InterPro"/>
</dbReference>
<evidence type="ECO:0000256" key="4">
    <source>
        <dbReference type="ARBA" id="ARBA00022827"/>
    </source>
</evidence>
<dbReference type="SUPFAM" id="SSF47203">
    <property type="entry name" value="Acyl-CoA dehydrogenase C-terminal domain-like"/>
    <property type="match status" value="1"/>
</dbReference>
<dbReference type="Pfam" id="PF00441">
    <property type="entry name" value="Acyl-CoA_dh_1"/>
    <property type="match status" value="1"/>
</dbReference>
<dbReference type="Proteomes" id="UP000223071">
    <property type="component" value="Unassembled WGS sequence"/>
</dbReference>
<dbReference type="InterPro" id="IPR036250">
    <property type="entry name" value="AcylCo_DH-like_C"/>
</dbReference>
<dbReference type="InterPro" id="IPR006091">
    <property type="entry name" value="Acyl-CoA_Oxase/DH_mid-dom"/>
</dbReference>
<dbReference type="Gene3D" id="2.40.110.10">
    <property type="entry name" value="Butyryl-CoA Dehydrogenase, subunit A, domain 2"/>
    <property type="match status" value="1"/>
</dbReference>
<evidence type="ECO:0000256" key="6">
    <source>
        <dbReference type="RuleBase" id="RU362125"/>
    </source>
</evidence>
<evidence type="ECO:0000259" key="8">
    <source>
        <dbReference type="Pfam" id="PF02770"/>
    </source>
</evidence>
<dbReference type="PANTHER" id="PTHR43884:SF12">
    <property type="entry name" value="ISOVALERYL-COA DEHYDROGENASE, MITOCHONDRIAL-RELATED"/>
    <property type="match status" value="1"/>
</dbReference>
<dbReference type="Pfam" id="PF02770">
    <property type="entry name" value="Acyl-CoA_dh_M"/>
    <property type="match status" value="1"/>
</dbReference>
<dbReference type="EMBL" id="PDJQ01000001">
    <property type="protein sequence ID" value="PFG73057.1"/>
    <property type="molecule type" value="Genomic_DNA"/>
</dbReference>
<dbReference type="GO" id="GO:0003995">
    <property type="term" value="F:acyl-CoA dehydrogenase activity"/>
    <property type="evidence" value="ECO:0007669"/>
    <property type="project" value="TreeGrafter"/>
</dbReference>
<dbReference type="InterPro" id="IPR046373">
    <property type="entry name" value="Acyl-CoA_Oxase/DH_mid-dom_sf"/>
</dbReference>
<feature type="domain" description="Acyl-CoA dehydrogenase/oxidase C-terminal" evidence="7">
    <location>
        <begin position="228"/>
        <end position="379"/>
    </location>
</feature>
<gene>
    <name evidence="10" type="ORF">A9A59_0250</name>
</gene>
<name>A0A2A9HAR7_TEPT2</name>
<evidence type="ECO:0000259" key="7">
    <source>
        <dbReference type="Pfam" id="PF00441"/>
    </source>
</evidence>